<name>A0AC60QKB3_IXOPE</name>
<accession>A0AC60QKB3</accession>
<reference evidence="1 2" key="1">
    <citation type="journal article" date="2020" name="Cell">
        <title>Large-Scale Comparative Analyses of Tick Genomes Elucidate Their Genetic Diversity and Vector Capacities.</title>
        <authorList>
            <consortium name="Tick Genome and Microbiome Consortium (TIGMIC)"/>
            <person name="Jia N."/>
            <person name="Wang J."/>
            <person name="Shi W."/>
            <person name="Du L."/>
            <person name="Sun Y."/>
            <person name="Zhan W."/>
            <person name="Jiang J.F."/>
            <person name="Wang Q."/>
            <person name="Zhang B."/>
            <person name="Ji P."/>
            <person name="Bell-Sakyi L."/>
            <person name="Cui X.M."/>
            <person name="Yuan T.T."/>
            <person name="Jiang B.G."/>
            <person name="Yang W.F."/>
            <person name="Lam T.T."/>
            <person name="Chang Q.C."/>
            <person name="Ding S.J."/>
            <person name="Wang X.J."/>
            <person name="Zhu J.G."/>
            <person name="Ruan X.D."/>
            <person name="Zhao L."/>
            <person name="Wei J.T."/>
            <person name="Ye R.Z."/>
            <person name="Que T.C."/>
            <person name="Du C.H."/>
            <person name="Zhou Y.H."/>
            <person name="Cheng J.X."/>
            <person name="Dai P.F."/>
            <person name="Guo W.B."/>
            <person name="Han X.H."/>
            <person name="Huang E.J."/>
            <person name="Li L.F."/>
            <person name="Wei W."/>
            <person name="Gao Y.C."/>
            <person name="Liu J.Z."/>
            <person name="Shao H.Z."/>
            <person name="Wang X."/>
            <person name="Wang C.C."/>
            <person name="Yang T.C."/>
            <person name="Huo Q.B."/>
            <person name="Li W."/>
            <person name="Chen H.Y."/>
            <person name="Chen S.E."/>
            <person name="Zhou L.G."/>
            <person name="Ni X.B."/>
            <person name="Tian J.H."/>
            <person name="Sheng Y."/>
            <person name="Liu T."/>
            <person name="Pan Y.S."/>
            <person name="Xia L.Y."/>
            <person name="Li J."/>
            <person name="Zhao F."/>
            <person name="Cao W.C."/>
        </authorList>
    </citation>
    <scope>NUCLEOTIDE SEQUENCE [LARGE SCALE GENOMIC DNA]</scope>
    <source>
        <strain evidence="1">Iper-2018</strain>
    </source>
</reference>
<dbReference type="Proteomes" id="UP000805193">
    <property type="component" value="Unassembled WGS sequence"/>
</dbReference>
<comment type="caution">
    <text evidence="1">The sequence shown here is derived from an EMBL/GenBank/DDBJ whole genome shotgun (WGS) entry which is preliminary data.</text>
</comment>
<protein>
    <submittedName>
        <fullName evidence="1">Uncharacterized protein</fullName>
    </submittedName>
</protein>
<evidence type="ECO:0000313" key="1">
    <source>
        <dbReference type="EMBL" id="KAG0435248.1"/>
    </source>
</evidence>
<organism evidence="1 2">
    <name type="scientific">Ixodes persulcatus</name>
    <name type="common">Taiga tick</name>
    <dbReference type="NCBI Taxonomy" id="34615"/>
    <lineage>
        <taxon>Eukaryota</taxon>
        <taxon>Metazoa</taxon>
        <taxon>Ecdysozoa</taxon>
        <taxon>Arthropoda</taxon>
        <taxon>Chelicerata</taxon>
        <taxon>Arachnida</taxon>
        <taxon>Acari</taxon>
        <taxon>Parasitiformes</taxon>
        <taxon>Ixodida</taxon>
        <taxon>Ixodoidea</taxon>
        <taxon>Ixodidae</taxon>
        <taxon>Ixodinae</taxon>
        <taxon>Ixodes</taxon>
    </lineage>
</organism>
<evidence type="ECO:0000313" key="2">
    <source>
        <dbReference type="Proteomes" id="UP000805193"/>
    </source>
</evidence>
<keyword evidence="2" id="KW-1185">Reference proteome</keyword>
<sequence length="1623" mass="180651">MDTAPTSDTSSSELTKSQPTDEGWTTIVRGNINRTVKESMAARAAKNEAAAPKKQDGDAASAPGVKKQPTAAKRRKGKRTIPLPPLPMGFKVTFRPRGLDFAQVSAADVLSAVVSQLGLSPREVCSLDKFRINPRSNTITVSTPDEDRQLAYLQIRSLVIGGKTHQVTTHMAGPSDSTRIVVPKALSFEGTEDAEDILLSCIEQNPQWQVLAARRMGKSRALLVTIRGKRIPTYFYFNGFTLSCFPYRDRIEACFNCRRTGHRADVCPMPPQSRCHRCGAQHPSQNEDGSHFECQPLCAICGGLHITASKECSHRYVRRPEDSNGRQRGSRARSRSVSFPPLEGRGRSASRNRNSALVSDLQRQLMGACVSKPTTSAQTTLLRPPPLAPPATNIQNTPLNPETSPVHVVPEPLSEPGPVPEKKPRKRQATRAAPLPLTERDVEIDDDTCSVVSSATVLALEQRLEARQEAFTQHMESRQTALEQAIEEIRHTHYANSSSNMARRRQRQQQPLRVWQWNCRGLGRKRGNLQLHIRNAEHMPDVLAFQESHDGVHLSGYVRFDVPVEAAVRGPRASKPVHTFVRRGIPTIQHEPVVDNVPHILLELLPRRKEQRRVLRVAKDTPLLVVGDFNANHAEWGHLHTLSKAVSIHECVDEHDYTILNDFRYPTRIGNSVSRNTSPDLSMTRKIGEVSWTNTGVSLGSDHYVLEMLVPVEGISASAKRKVLVTDWDAFRRNRNASAPTTIEDLRGWTDDLVSSAELVTVESDASSTSGVSDSKLWHMWQAHRSLQARWQAQARRNGKLRRRIARLERDIEIYADQLDRQQWGQVCDGLNGNLHRKDTWSLLRHLMDPTTTKTAQRTDLSKVLHSHGGSTADLMEELRNTYLPVSTENEEASLSYTGSPNPELDDDIIEAEVRSAMEQLRAKSAPGSDRITNKMLRNLDDRSVTALTALFNEVWRTGSVPPTWKHAVVAFIPKPGKELSVSNLRPISLTSYRDLLPHTSFGFRAHLSTQDVFLQLSQDIVEKKRGMQALLALDLQKAFDNVKHEAILNQISRLHLGLCTFAYVKSFLTGRTAEIRLGEDVSPTFRACLTVIPGLHHSLYADDVTLWTEGHVLQVQSALQTAADVVVDYARSVGLECSHAKSELLVKRGYHERIFQDEVQVLVNGNCISESDSDLSNADAILRIGKTAKSTARLIRRIANKRGGVKESDVCRIVHAFVVSRVLYTVPYMRLTTTDKKKLDSIIRQVYKLALGLPMATSTNRLMQLGIHNTVSELVEAHRSSQIVRLSKTPTGRTVLDRLGIKPEPLQETPVRPVPRNMHPQHHEERRKARAEALNKQHRNNSGVLHVDAAPYPGGASRTACFAIAVVNSDGSTVAQASVTTKATAVAEEAAIALALVHAGPLSTTITSDSKTASASFDHSSPAPTAPDTVWCGSPLTRLTRGTKRHTQRQLEQLPSECRPARCQDCLTVFQEILQHYRLERRVYPPPDKSLTKFQALRWRQLQTNTLLCPAFLRHIYPTVFDGRCARCPPPDPADGVTGPTKATIAHLFWECPFDPPSPTLRDFVAHLREGEEDPLDPPWTVLLRSSDPHIQAEVVSRADKIATEITKTLQEANERPTSDLA</sequence>
<gene>
    <name evidence="1" type="ORF">HPB47_018599</name>
</gene>
<proteinExistence type="predicted"/>
<dbReference type="EMBL" id="JABSTQ010007781">
    <property type="protein sequence ID" value="KAG0435248.1"/>
    <property type="molecule type" value="Genomic_DNA"/>
</dbReference>